<organism evidence="2 3">
    <name type="scientific">Planococcus salinus</name>
    <dbReference type="NCBI Taxonomy" id="1848460"/>
    <lineage>
        <taxon>Bacteria</taxon>
        <taxon>Bacillati</taxon>
        <taxon>Bacillota</taxon>
        <taxon>Bacilli</taxon>
        <taxon>Bacillales</taxon>
        <taxon>Caryophanaceae</taxon>
        <taxon>Planococcus</taxon>
    </lineage>
</organism>
<gene>
    <name evidence="2" type="ORF">EEX84_00130</name>
</gene>
<dbReference type="InterPro" id="IPR036249">
    <property type="entry name" value="Thioredoxin-like_sf"/>
</dbReference>
<reference evidence="2 3" key="1">
    <citation type="journal article" date="2018" name="Int. J. Syst. Evol. Microbiol.">
        <title>Planococcus salinus sp. nov., a moderately halophilic bacterium isolated from a saline-alkali soil.</title>
        <authorList>
            <person name="Gan L."/>
        </authorList>
    </citation>
    <scope>NUCLEOTIDE SEQUENCE [LARGE SCALE GENOMIC DNA]</scope>
    <source>
        <strain evidence="2 3">LCB217</strain>
    </source>
</reference>
<dbReference type="OrthoDB" id="7629852at2"/>
<evidence type="ECO:0000259" key="1">
    <source>
        <dbReference type="PROSITE" id="PS51352"/>
    </source>
</evidence>
<dbReference type="InterPro" id="IPR050620">
    <property type="entry name" value="Thioredoxin_H-type-like"/>
</dbReference>
<evidence type="ECO:0000313" key="2">
    <source>
        <dbReference type="EMBL" id="RNF40803.1"/>
    </source>
</evidence>
<dbReference type="Gene3D" id="3.40.30.10">
    <property type="entry name" value="Glutaredoxin"/>
    <property type="match status" value="1"/>
</dbReference>
<dbReference type="RefSeq" id="WP_123164012.1">
    <property type="nucleotide sequence ID" value="NZ_RIAX01000001.1"/>
</dbReference>
<proteinExistence type="predicted"/>
<dbReference type="Pfam" id="PF00085">
    <property type="entry name" value="Thioredoxin"/>
    <property type="match status" value="1"/>
</dbReference>
<protein>
    <submittedName>
        <fullName evidence="2">Thioredoxin</fullName>
    </submittedName>
</protein>
<dbReference type="SUPFAM" id="SSF52833">
    <property type="entry name" value="Thioredoxin-like"/>
    <property type="match status" value="1"/>
</dbReference>
<keyword evidence="3" id="KW-1185">Reference proteome</keyword>
<name>A0A3M8PAW6_9BACL</name>
<dbReference type="EMBL" id="RIAX01000001">
    <property type="protein sequence ID" value="RNF40803.1"/>
    <property type="molecule type" value="Genomic_DNA"/>
</dbReference>
<dbReference type="InterPro" id="IPR013766">
    <property type="entry name" value="Thioredoxin_domain"/>
</dbReference>
<accession>A0A3M8PAW6</accession>
<dbReference type="CDD" id="cd02947">
    <property type="entry name" value="TRX_family"/>
    <property type="match status" value="1"/>
</dbReference>
<dbReference type="Proteomes" id="UP000275473">
    <property type="component" value="Unassembled WGS sequence"/>
</dbReference>
<comment type="caution">
    <text evidence="2">The sequence shown here is derived from an EMBL/GenBank/DDBJ whole genome shotgun (WGS) entry which is preliminary data.</text>
</comment>
<feature type="domain" description="Thioredoxin" evidence="1">
    <location>
        <begin position="1"/>
        <end position="105"/>
    </location>
</feature>
<sequence>MRKLQSTEEFKQLAADEAAVFMFTAGWCPDCRVIDPIMPEIEEKFGDLVFVSVDRDEFIDLCGELGIFGIPSFLAFKNSEEVGRFVSKDRKTQEEIEAFLTKLPQ</sequence>
<evidence type="ECO:0000313" key="3">
    <source>
        <dbReference type="Proteomes" id="UP000275473"/>
    </source>
</evidence>
<dbReference type="AlphaFoldDB" id="A0A3M8PAW6"/>
<dbReference type="PANTHER" id="PTHR10438:SF468">
    <property type="entry name" value="THIOREDOXIN-1-RELATED"/>
    <property type="match status" value="1"/>
</dbReference>
<dbReference type="PROSITE" id="PS51352">
    <property type="entry name" value="THIOREDOXIN_2"/>
    <property type="match status" value="1"/>
</dbReference>
<dbReference type="PANTHER" id="PTHR10438">
    <property type="entry name" value="THIOREDOXIN"/>
    <property type="match status" value="1"/>
</dbReference>